<dbReference type="EMBL" id="FWXY01000034">
    <property type="protein sequence ID" value="SMD10236.1"/>
    <property type="molecule type" value="Genomic_DNA"/>
</dbReference>
<dbReference type="InterPro" id="IPR000891">
    <property type="entry name" value="PYR_CT"/>
</dbReference>
<dbReference type="RefSeq" id="WP_084071626.1">
    <property type="nucleotide sequence ID" value="NZ_FWXY01000034.1"/>
</dbReference>
<proteinExistence type="inferred from homology"/>
<dbReference type="PANTHER" id="PTHR42738:SF7">
    <property type="entry name" value="HYDROXYMETHYLGLUTARYL-COA LYASE"/>
    <property type="match status" value="1"/>
</dbReference>
<evidence type="ECO:0000313" key="6">
    <source>
        <dbReference type="Proteomes" id="UP000192418"/>
    </source>
</evidence>
<evidence type="ECO:0000256" key="1">
    <source>
        <dbReference type="ARBA" id="ARBA00009405"/>
    </source>
</evidence>
<dbReference type="GO" id="GO:0004419">
    <property type="term" value="F:hydroxymethylglutaryl-CoA lyase activity"/>
    <property type="evidence" value="ECO:0007669"/>
    <property type="project" value="TreeGrafter"/>
</dbReference>
<evidence type="ECO:0000256" key="2">
    <source>
        <dbReference type="ARBA" id="ARBA00022723"/>
    </source>
</evidence>
<dbReference type="InterPro" id="IPR013785">
    <property type="entry name" value="Aldolase_TIM"/>
</dbReference>
<keyword evidence="3 5" id="KW-0456">Lyase</keyword>
<dbReference type="NCBIfam" id="NF004283">
    <property type="entry name" value="PRK05692.1"/>
    <property type="match status" value="1"/>
</dbReference>
<dbReference type="Proteomes" id="UP000192418">
    <property type="component" value="Unassembled WGS sequence"/>
</dbReference>
<keyword evidence="2" id="KW-0479">Metal-binding</keyword>
<dbReference type="Gene3D" id="3.20.20.70">
    <property type="entry name" value="Aldolase class I"/>
    <property type="match status" value="1"/>
</dbReference>
<sequence length="312" mass="33413">MIKIVEVGPRDGLQNETATVPVDAKVAFVNALSDTGVSEIEVSAFVSSKMVPQLRDAGTVFKNIRRKKGIIYSALVPNIKGFDRAVDADVEKISVFTAASETFNQKNINTTVDGSLDRFQPVVKRAVKQGLPVRGYISTAFWCPFEGKINPEAVVVLTQRLMDMGINEVSISDTIGKATPEEVKKLMDVLLAKVPVENIAVHFHDTYGRGIANVLQSVSYGIRVVDASAGGLGGCPFAPGATGNVATEAVAQALIRASETVNVSVKGIINARRCLDPYLQKHDPALPAPESLACSTCEFFNNKKCCGKKISS</sequence>
<dbReference type="Pfam" id="PF00682">
    <property type="entry name" value="HMGL-like"/>
    <property type="match status" value="1"/>
</dbReference>
<reference evidence="5 6" key="1">
    <citation type="submission" date="2017-04" db="EMBL/GenBank/DDBJ databases">
        <authorList>
            <person name="Afonso C.L."/>
            <person name="Miller P.J."/>
            <person name="Scott M.A."/>
            <person name="Spackman E."/>
            <person name="Goraichik I."/>
            <person name="Dimitrov K.M."/>
            <person name="Suarez D.L."/>
            <person name="Swayne D.E."/>
        </authorList>
    </citation>
    <scope>NUCLEOTIDE SEQUENCE [LARGE SCALE GENOMIC DNA]</scope>
    <source>
        <strain evidence="5 6">DSM 3385</strain>
    </source>
</reference>
<dbReference type="GO" id="GO:0006552">
    <property type="term" value="P:L-leucine catabolic process"/>
    <property type="evidence" value="ECO:0007669"/>
    <property type="project" value="TreeGrafter"/>
</dbReference>
<dbReference type="AlphaFoldDB" id="A0A1W2ELR1"/>
<dbReference type="PROSITE" id="PS50991">
    <property type="entry name" value="PYR_CT"/>
    <property type="match status" value="1"/>
</dbReference>
<gene>
    <name evidence="5" type="ORF">SAMN02746065_13415</name>
</gene>
<feature type="domain" description="Pyruvate carboxyltransferase" evidence="4">
    <location>
        <begin position="2"/>
        <end position="269"/>
    </location>
</feature>
<dbReference type="FunFam" id="3.20.20.70:FF:000071">
    <property type="entry name" value="Hydroxymethylglutaryl-CoA lyase"/>
    <property type="match status" value="1"/>
</dbReference>
<protein>
    <submittedName>
        <fullName evidence="5">Hydroxymethylglutaryl-CoA lyase</fullName>
    </submittedName>
</protein>
<organism evidence="5 6">
    <name type="scientific">Desulfocicer vacuolatum DSM 3385</name>
    <dbReference type="NCBI Taxonomy" id="1121400"/>
    <lineage>
        <taxon>Bacteria</taxon>
        <taxon>Pseudomonadati</taxon>
        <taxon>Thermodesulfobacteriota</taxon>
        <taxon>Desulfobacteria</taxon>
        <taxon>Desulfobacterales</taxon>
        <taxon>Desulfobacteraceae</taxon>
        <taxon>Desulfocicer</taxon>
    </lineage>
</organism>
<dbReference type="STRING" id="1121400.SAMN02746065_13415"/>
<dbReference type="GO" id="GO:0046872">
    <property type="term" value="F:metal ion binding"/>
    <property type="evidence" value="ECO:0007669"/>
    <property type="project" value="UniProtKB-KW"/>
</dbReference>
<dbReference type="OrthoDB" id="9784013at2"/>
<dbReference type="InterPro" id="IPR043594">
    <property type="entry name" value="HMGL"/>
</dbReference>
<dbReference type="SUPFAM" id="SSF51569">
    <property type="entry name" value="Aldolase"/>
    <property type="match status" value="1"/>
</dbReference>
<dbReference type="GO" id="GO:0046951">
    <property type="term" value="P:ketone body biosynthetic process"/>
    <property type="evidence" value="ECO:0007669"/>
    <property type="project" value="TreeGrafter"/>
</dbReference>
<evidence type="ECO:0000256" key="3">
    <source>
        <dbReference type="ARBA" id="ARBA00023239"/>
    </source>
</evidence>
<dbReference type="PANTHER" id="PTHR42738">
    <property type="entry name" value="HYDROXYMETHYLGLUTARYL-COA LYASE"/>
    <property type="match status" value="1"/>
</dbReference>
<keyword evidence="6" id="KW-1185">Reference proteome</keyword>
<dbReference type="CDD" id="cd07938">
    <property type="entry name" value="DRE_TIM_HMGL"/>
    <property type="match status" value="1"/>
</dbReference>
<comment type="similarity">
    <text evidence="1">Belongs to the HMG-CoA lyase family.</text>
</comment>
<evidence type="ECO:0000259" key="4">
    <source>
        <dbReference type="PROSITE" id="PS50991"/>
    </source>
</evidence>
<name>A0A1W2ELR1_9BACT</name>
<accession>A0A1W2ELR1</accession>
<evidence type="ECO:0000313" key="5">
    <source>
        <dbReference type="EMBL" id="SMD10236.1"/>
    </source>
</evidence>